<dbReference type="EMBL" id="KV021227">
    <property type="protein sequence ID" value="KZV14244.1"/>
    <property type="molecule type" value="Genomic_DNA"/>
</dbReference>
<feature type="region of interest" description="Disordered" evidence="1">
    <location>
        <begin position="1"/>
        <end position="21"/>
    </location>
</feature>
<sequence>MLHQFGSRSAQSSRTSSENRNQLRDQFIKSKTVEHIREMLVPVLRLVPISYSWFLSCDWFLFLTAGSCLATGSYFLQLVPVLRLVLLAEPLGSLAFKMVQVRQLESEQKVKLESAAGWVRATQNYHLLSQHKQLLKDQNTEKQQLGATNSTSAILPYLTQQRALNNTRQGLNTYPNELGRHANRLHKGDVLANLSSSTQASRRGINRSAFTRGVQRYNSRSLRSYLPSAIEEDKIHRQLQLSQLVSRSHLNLASDKSLRQNSDHLNQTTSERATVAVGHVTRYSQLNY</sequence>
<proteinExistence type="predicted"/>
<evidence type="ECO:0000313" key="3">
    <source>
        <dbReference type="Proteomes" id="UP000250235"/>
    </source>
</evidence>
<gene>
    <name evidence="2" type="ORF">F511_44080</name>
</gene>
<keyword evidence="3" id="KW-1185">Reference proteome</keyword>
<dbReference type="Proteomes" id="UP000250235">
    <property type="component" value="Unassembled WGS sequence"/>
</dbReference>
<name>A0A2Z6ZYB1_9LAMI</name>
<protein>
    <submittedName>
        <fullName evidence="2">Uncharacterized protein</fullName>
    </submittedName>
</protein>
<evidence type="ECO:0000256" key="1">
    <source>
        <dbReference type="SAM" id="MobiDB-lite"/>
    </source>
</evidence>
<dbReference type="AlphaFoldDB" id="A0A2Z6ZYB1"/>
<organism evidence="2 3">
    <name type="scientific">Dorcoceras hygrometricum</name>
    <dbReference type="NCBI Taxonomy" id="472368"/>
    <lineage>
        <taxon>Eukaryota</taxon>
        <taxon>Viridiplantae</taxon>
        <taxon>Streptophyta</taxon>
        <taxon>Embryophyta</taxon>
        <taxon>Tracheophyta</taxon>
        <taxon>Spermatophyta</taxon>
        <taxon>Magnoliopsida</taxon>
        <taxon>eudicotyledons</taxon>
        <taxon>Gunneridae</taxon>
        <taxon>Pentapetalae</taxon>
        <taxon>asterids</taxon>
        <taxon>lamiids</taxon>
        <taxon>Lamiales</taxon>
        <taxon>Gesneriaceae</taxon>
        <taxon>Didymocarpoideae</taxon>
        <taxon>Trichosporeae</taxon>
        <taxon>Loxocarpinae</taxon>
        <taxon>Dorcoceras</taxon>
    </lineage>
</organism>
<evidence type="ECO:0000313" key="2">
    <source>
        <dbReference type="EMBL" id="KZV14244.1"/>
    </source>
</evidence>
<feature type="compositionally biased region" description="Low complexity" evidence="1">
    <location>
        <begin position="7"/>
        <end position="20"/>
    </location>
</feature>
<accession>A0A2Z6ZYB1</accession>
<reference evidence="2 3" key="1">
    <citation type="journal article" date="2015" name="Proc. Natl. Acad. Sci. U.S.A.">
        <title>The resurrection genome of Boea hygrometrica: A blueprint for survival of dehydration.</title>
        <authorList>
            <person name="Xiao L."/>
            <person name="Yang G."/>
            <person name="Zhang L."/>
            <person name="Yang X."/>
            <person name="Zhao S."/>
            <person name="Ji Z."/>
            <person name="Zhou Q."/>
            <person name="Hu M."/>
            <person name="Wang Y."/>
            <person name="Chen M."/>
            <person name="Xu Y."/>
            <person name="Jin H."/>
            <person name="Xiao X."/>
            <person name="Hu G."/>
            <person name="Bao F."/>
            <person name="Hu Y."/>
            <person name="Wan P."/>
            <person name="Li L."/>
            <person name="Deng X."/>
            <person name="Kuang T."/>
            <person name="Xiang C."/>
            <person name="Zhu J.K."/>
            <person name="Oliver M.J."/>
            <person name="He Y."/>
        </authorList>
    </citation>
    <scope>NUCLEOTIDE SEQUENCE [LARGE SCALE GENOMIC DNA]</scope>
    <source>
        <strain evidence="3">cv. XS01</strain>
    </source>
</reference>